<keyword evidence="3 5" id="KW-1133">Transmembrane helix</keyword>
<protein>
    <recommendedName>
        <fullName evidence="8">Polyhydroxyalkanoate depolymerase</fullName>
    </recommendedName>
</protein>
<name>A0ABU0IX40_9CAUL</name>
<organism evidence="6 7">
    <name type="scientific">Caulobacter ginsengisoli</name>
    <dbReference type="NCBI Taxonomy" id="400775"/>
    <lineage>
        <taxon>Bacteria</taxon>
        <taxon>Pseudomonadati</taxon>
        <taxon>Pseudomonadota</taxon>
        <taxon>Alphaproteobacteria</taxon>
        <taxon>Caulobacterales</taxon>
        <taxon>Caulobacteraceae</taxon>
        <taxon>Caulobacter</taxon>
    </lineage>
</organism>
<feature type="transmembrane region" description="Helical" evidence="5">
    <location>
        <begin position="12"/>
        <end position="29"/>
    </location>
</feature>
<dbReference type="Pfam" id="PF13564">
    <property type="entry name" value="DoxX_2"/>
    <property type="match status" value="1"/>
</dbReference>
<dbReference type="Proteomes" id="UP001228905">
    <property type="component" value="Unassembled WGS sequence"/>
</dbReference>
<dbReference type="InterPro" id="IPR032808">
    <property type="entry name" value="DoxX"/>
</dbReference>
<evidence type="ECO:0000256" key="5">
    <source>
        <dbReference type="SAM" id="Phobius"/>
    </source>
</evidence>
<proteinExistence type="predicted"/>
<feature type="transmembrane region" description="Helical" evidence="5">
    <location>
        <begin position="96"/>
        <end position="116"/>
    </location>
</feature>
<dbReference type="RefSeq" id="WP_307352679.1">
    <property type="nucleotide sequence ID" value="NZ_JAUSVS010000012.1"/>
</dbReference>
<gene>
    <name evidence="6" type="ORF">QO010_004359</name>
</gene>
<feature type="transmembrane region" description="Helical" evidence="5">
    <location>
        <begin position="72"/>
        <end position="90"/>
    </location>
</feature>
<reference evidence="6 7" key="1">
    <citation type="submission" date="2023-07" db="EMBL/GenBank/DDBJ databases">
        <title>Genomic Encyclopedia of Type Strains, Phase IV (KMG-IV): sequencing the most valuable type-strain genomes for metagenomic binning, comparative biology and taxonomic classification.</title>
        <authorList>
            <person name="Goeker M."/>
        </authorList>
    </citation>
    <scope>NUCLEOTIDE SEQUENCE [LARGE SCALE GENOMIC DNA]</scope>
    <source>
        <strain evidence="6 7">DSM 18695</strain>
    </source>
</reference>
<sequence length="129" mass="14107">MTETTKPMLWTGRVLSALFVLFMLFDIGIKLSGLPIVDETMAALGWPSGWGMPLAILELALLVLYLIPRTALLGAVLLTGLFGATVATHLRVGNPLFSHVLFGVYLALFAWGGLWLRDASLRPVFPLKR</sequence>
<evidence type="ECO:0000256" key="4">
    <source>
        <dbReference type="ARBA" id="ARBA00023136"/>
    </source>
</evidence>
<evidence type="ECO:0000256" key="2">
    <source>
        <dbReference type="ARBA" id="ARBA00022692"/>
    </source>
</evidence>
<accession>A0ABU0IX40</accession>
<keyword evidence="7" id="KW-1185">Reference proteome</keyword>
<evidence type="ECO:0000256" key="3">
    <source>
        <dbReference type="ARBA" id="ARBA00022989"/>
    </source>
</evidence>
<keyword evidence="2 5" id="KW-0812">Transmembrane</keyword>
<evidence type="ECO:0000313" key="6">
    <source>
        <dbReference type="EMBL" id="MDQ0466564.1"/>
    </source>
</evidence>
<evidence type="ECO:0000313" key="7">
    <source>
        <dbReference type="Proteomes" id="UP001228905"/>
    </source>
</evidence>
<dbReference type="EMBL" id="JAUSVS010000012">
    <property type="protein sequence ID" value="MDQ0466564.1"/>
    <property type="molecule type" value="Genomic_DNA"/>
</dbReference>
<keyword evidence="4 5" id="KW-0472">Membrane</keyword>
<evidence type="ECO:0008006" key="8">
    <source>
        <dbReference type="Google" id="ProtNLM"/>
    </source>
</evidence>
<feature type="transmembrane region" description="Helical" evidence="5">
    <location>
        <begin position="49"/>
        <end position="67"/>
    </location>
</feature>
<comment type="caution">
    <text evidence="6">The sequence shown here is derived from an EMBL/GenBank/DDBJ whole genome shotgun (WGS) entry which is preliminary data.</text>
</comment>
<evidence type="ECO:0000256" key="1">
    <source>
        <dbReference type="ARBA" id="ARBA00004141"/>
    </source>
</evidence>
<comment type="subcellular location">
    <subcellularLocation>
        <location evidence="1">Membrane</location>
        <topology evidence="1">Multi-pass membrane protein</topology>
    </subcellularLocation>
</comment>